<reference evidence="6" key="1">
    <citation type="submission" date="2023-03" db="EMBL/GenBank/DDBJ databases">
        <title>Near-Complete genome sequence of Lipomyces tetrasporous NRRL Y-64009, an oleaginous yeast capable of growing on lignocellulosic hydrolysates.</title>
        <authorList>
            <consortium name="Lawrence Berkeley National Laboratory"/>
            <person name="Jagtap S.S."/>
            <person name="Liu J.-J."/>
            <person name="Walukiewicz H.E."/>
            <person name="Pangilinan J."/>
            <person name="Lipzen A."/>
            <person name="Ahrendt S."/>
            <person name="Koriabine M."/>
            <person name="Cobaugh K."/>
            <person name="Salamov A."/>
            <person name="Yoshinaga Y."/>
            <person name="Ng V."/>
            <person name="Daum C."/>
            <person name="Grigoriev I.V."/>
            <person name="Slininger P.J."/>
            <person name="Dien B.S."/>
            <person name="Jin Y.-S."/>
            <person name="Rao C.V."/>
        </authorList>
    </citation>
    <scope>NUCLEOTIDE SEQUENCE</scope>
    <source>
        <strain evidence="6">NRRL Y-64009</strain>
    </source>
</reference>
<gene>
    <name evidence="6" type="ORF">POJ06DRAFT_242063</name>
</gene>
<organism evidence="6 7">
    <name type="scientific">Lipomyces tetrasporus</name>
    <dbReference type="NCBI Taxonomy" id="54092"/>
    <lineage>
        <taxon>Eukaryota</taxon>
        <taxon>Fungi</taxon>
        <taxon>Dikarya</taxon>
        <taxon>Ascomycota</taxon>
        <taxon>Saccharomycotina</taxon>
        <taxon>Lipomycetes</taxon>
        <taxon>Lipomycetales</taxon>
        <taxon>Lipomycetaceae</taxon>
        <taxon>Lipomyces</taxon>
    </lineage>
</organism>
<proteinExistence type="predicted"/>
<dbReference type="Pfam" id="PF10431">
    <property type="entry name" value="ClpB_D2-small"/>
    <property type="match status" value="1"/>
</dbReference>
<keyword evidence="7" id="KW-1185">Reference proteome</keyword>
<sequence>MTLSRLRRAGVFASPSRFRSPVGSQYYTSPDTSRTTSICTFRRHYTSRDSHGEGFSTSYMTGARPSGPLFRRASTVPTFTYSNQQHFSPRAIKAYLDNYVIGQEHAKMVISVAVYNHYLRAQNLEDRKRRMRKEFDNRLRSDVITEEIPVESVQPPQSKAFFVAETEEDDTPVLEKTNVLLLGPTGSGKTLLMQTVAKVLGVPFAMVDCTSLTQAGYIGDDVDTCVQRLLASADYDVEKAEFGIVVLDECDKLAKPVRVGFSSTKDISGEGVQQALLQMLEGSTVTVTRKTGPAGQTKESYTVNTNNILFVLSGAFVGLENIIEERVSDKHAIGFKAAPGTTGMGKFFMPSNAHILNYVEVQDLTKYGMIPELVGRIPHISPLLPLSESDMLRIITEPKNSIMKQYEHSFRMFGVELKFTALALQALAKSALQQGTGARGLKGIMARLLLNVNYELPESSTKYVLVTESVVKTFMNLNETERVRPFYFSRGEQYRFLSELANENQVAQSLLVEPPAHDTNAEAVSGQAEDGPTPQRVGFIE</sequence>
<dbReference type="GO" id="GO:0140662">
    <property type="term" value="F:ATP-dependent protein folding chaperone"/>
    <property type="evidence" value="ECO:0007669"/>
    <property type="project" value="InterPro"/>
</dbReference>
<dbReference type="GO" id="GO:0005524">
    <property type="term" value="F:ATP binding"/>
    <property type="evidence" value="ECO:0007669"/>
    <property type="project" value="UniProtKB-KW"/>
</dbReference>
<feature type="region of interest" description="Disordered" evidence="3">
    <location>
        <begin position="520"/>
        <end position="541"/>
    </location>
</feature>
<feature type="domain" description="AAA+ ATPase" evidence="4">
    <location>
        <begin position="175"/>
        <end position="348"/>
    </location>
</feature>
<dbReference type="Proteomes" id="UP001217417">
    <property type="component" value="Unassembled WGS sequence"/>
</dbReference>
<dbReference type="PANTHER" id="PTHR48102:SF7">
    <property type="entry name" value="ATP-DEPENDENT CLP PROTEASE ATP-BINDING SUBUNIT CLPX-LIKE, MITOCHONDRIAL"/>
    <property type="match status" value="1"/>
</dbReference>
<evidence type="ECO:0000256" key="1">
    <source>
        <dbReference type="ARBA" id="ARBA00022741"/>
    </source>
</evidence>
<evidence type="ECO:0000313" key="7">
    <source>
        <dbReference type="Proteomes" id="UP001217417"/>
    </source>
</evidence>
<accession>A0AAD7QY65</accession>
<dbReference type="SMART" id="SM01086">
    <property type="entry name" value="ClpB_D2-small"/>
    <property type="match status" value="1"/>
</dbReference>
<dbReference type="GeneID" id="80881355"/>
<name>A0AAD7QY65_9ASCO</name>
<dbReference type="AlphaFoldDB" id="A0AAD7QY65"/>
<dbReference type="SMART" id="SM00382">
    <property type="entry name" value="AAA"/>
    <property type="match status" value="1"/>
</dbReference>
<dbReference type="InterPro" id="IPR003959">
    <property type="entry name" value="ATPase_AAA_core"/>
</dbReference>
<evidence type="ECO:0000259" key="4">
    <source>
        <dbReference type="SMART" id="SM00382"/>
    </source>
</evidence>
<dbReference type="GO" id="GO:0051082">
    <property type="term" value="F:unfolded protein binding"/>
    <property type="evidence" value="ECO:0007669"/>
    <property type="project" value="InterPro"/>
</dbReference>
<dbReference type="Gene3D" id="1.10.8.60">
    <property type="match status" value="1"/>
</dbReference>
<evidence type="ECO:0000313" key="6">
    <source>
        <dbReference type="EMBL" id="KAJ8103501.1"/>
    </source>
</evidence>
<dbReference type="GO" id="GO:0051603">
    <property type="term" value="P:proteolysis involved in protein catabolic process"/>
    <property type="evidence" value="ECO:0007669"/>
    <property type="project" value="TreeGrafter"/>
</dbReference>
<dbReference type="GO" id="GO:0016887">
    <property type="term" value="F:ATP hydrolysis activity"/>
    <property type="evidence" value="ECO:0007669"/>
    <property type="project" value="InterPro"/>
</dbReference>
<protein>
    <submittedName>
        <fullName evidence="6">P-loop containing nucleoside triphosphate hydrolase protein</fullName>
    </submittedName>
</protein>
<dbReference type="SUPFAM" id="SSF52540">
    <property type="entry name" value="P-loop containing nucleoside triphosphate hydrolases"/>
    <property type="match status" value="1"/>
</dbReference>
<comment type="caution">
    <text evidence="6">The sequence shown here is derived from an EMBL/GenBank/DDBJ whole genome shotgun (WGS) entry which is preliminary data.</text>
</comment>
<dbReference type="FunFam" id="1.10.8.60:FF:000138">
    <property type="entry name" value="ATP-dependent Clp protease ATP-binding subunit ClpX"/>
    <property type="match status" value="1"/>
</dbReference>
<evidence type="ECO:0000256" key="3">
    <source>
        <dbReference type="SAM" id="MobiDB-lite"/>
    </source>
</evidence>
<evidence type="ECO:0000256" key="2">
    <source>
        <dbReference type="ARBA" id="ARBA00022840"/>
    </source>
</evidence>
<feature type="domain" description="Clp ATPase C-terminal" evidence="5">
    <location>
        <begin position="386"/>
        <end position="471"/>
    </location>
</feature>
<dbReference type="InterPro" id="IPR027417">
    <property type="entry name" value="P-loop_NTPase"/>
</dbReference>
<dbReference type="NCBIfam" id="TIGR00382">
    <property type="entry name" value="clpX"/>
    <property type="match status" value="1"/>
</dbReference>
<keyword evidence="2" id="KW-0067">ATP-binding</keyword>
<dbReference type="RefSeq" id="XP_056046951.1">
    <property type="nucleotide sequence ID" value="XM_056186189.1"/>
</dbReference>
<dbReference type="InterPro" id="IPR050052">
    <property type="entry name" value="ATP-dep_Clp_protease_ClpX"/>
</dbReference>
<keyword evidence="1" id="KW-0547">Nucleotide-binding</keyword>
<evidence type="ECO:0000259" key="5">
    <source>
        <dbReference type="SMART" id="SM01086"/>
    </source>
</evidence>
<dbReference type="InterPro" id="IPR003593">
    <property type="entry name" value="AAA+_ATPase"/>
</dbReference>
<dbReference type="Pfam" id="PF07724">
    <property type="entry name" value="AAA_2"/>
    <property type="match status" value="1"/>
</dbReference>
<dbReference type="GO" id="GO:0005759">
    <property type="term" value="C:mitochondrial matrix"/>
    <property type="evidence" value="ECO:0007669"/>
    <property type="project" value="TreeGrafter"/>
</dbReference>
<dbReference type="PANTHER" id="PTHR48102">
    <property type="entry name" value="ATP-DEPENDENT CLP PROTEASE ATP-BINDING SUBUNIT CLPX-LIKE, MITOCHONDRIAL-RELATED"/>
    <property type="match status" value="1"/>
</dbReference>
<dbReference type="InterPro" id="IPR019489">
    <property type="entry name" value="Clp_ATPase_C"/>
</dbReference>
<keyword evidence="6" id="KW-0378">Hydrolase</keyword>
<dbReference type="Gene3D" id="3.40.50.300">
    <property type="entry name" value="P-loop containing nucleotide triphosphate hydrolases"/>
    <property type="match status" value="1"/>
</dbReference>
<dbReference type="EMBL" id="JARPMG010000001">
    <property type="protein sequence ID" value="KAJ8103501.1"/>
    <property type="molecule type" value="Genomic_DNA"/>
</dbReference>
<dbReference type="NCBIfam" id="NF003745">
    <property type="entry name" value="PRK05342.1"/>
    <property type="match status" value="1"/>
</dbReference>
<dbReference type="InterPro" id="IPR004487">
    <property type="entry name" value="Clp_protease_ATP-bd_su_ClpX"/>
</dbReference>